<dbReference type="GO" id="GO:0004399">
    <property type="term" value="F:histidinol dehydrogenase activity"/>
    <property type="evidence" value="ECO:0007669"/>
    <property type="project" value="TreeGrafter"/>
</dbReference>
<evidence type="ECO:0000256" key="3">
    <source>
        <dbReference type="ARBA" id="ARBA00022723"/>
    </source>
</evidence>
<dbReference type="FunFam" id="3.40.50.1980:FF:000001">
    <property type="entry name" value="Histidinol dehydrogenase"/>
    <property type="match status" value="1"/>
</dbReference>
<comment type="caution">
    <text evidence="11">The sequence shown here is derived from an EMBL/GenBank/DDBJ whole genome shotgun (WGS) entry which is preliminary data.</text>
</comment>
<keyword evidence="3" id="KW-0479">Metal-binding</keyword>
<comment type="similarity">
    <text evidence="9">Belongs to the histidinol dehydrogenase family.</text>
</comment>
<dbReference type="PANTHER" id="PTHR21256:SF2">
    <property type="entry name" value="HISTIDINE BIOSYNTHESIS TRIFUNCTIONAL PROTEIN"/>
    <property type="match status" value="1"/>
</dbReference>
<dbReference type="FunFam" id="3.40.50.1980:FF:000002">
    <property type="entry name" value="Histidinol dehydrogenase, chloroplastic"/>
    <property type="match status" value="1"/>
</dbReference>
<evidence type="ECO:0000256" key="7">
    <source>
        <dbReference type="ARBA" id="ARBA00023102"/>
    </source>
</evidence>
<evidence type="ECO:0000256" key="2">
    <source>
        <dbReference type="ARBA" id="ARBA00022605"/>
    </source>
</evidence>
<gene>
    <name evidence="11" type="ORF">CHS0354_000827</name>
</gene>
<keyword evidence="2" id="KW-0028">Amino-acid biosynthesis</keyword>
<dbReference type="PANTHER" id="PTHR21256">
    <property type="entry name" value="HISTIDINOL DEHYDROGENASE HDH"/>
    <property type="match status" value="1"/>
</dbReference>
<reference evidence="11" key="2">
    <citation type="journal article" date="2021" name="Genome Biol. Evol.">
        <title>Developing a high-quality reference genome for a parasitic bivalve with doubly uniparental inheritance (Bivalvia: Unionida).</title>
        <authorList>
            <person name="Smith C.H."/>
        </authorList>
    </citation>
    <scope>NUCLEOTIDE SEQUENCE</scope>
    <source>
        <strain evidence="11">CHS0354</strain>
        <tissue evidence="11">Mantle</tissue>
    </source>
</reference>
<dbReference type="PROSITE" id="PS01316">
    <property type="entry name" value="ATP_P_PHORIBOSYLTR"/>
    <property type="match status" value="1"/>
</dbReference>
<dbReference type="SUPFAM" id="SSF55681">
    <property type="entry name" value="Class II aaRS and biotin synthetases"/>
    <property type="match status" value="1"/>
</dbReference>
<proteinExistence type="inferred from homology"/>
<dbReference type="Pfam" id="PF13393">
    <property type="entry name" value="tRNA-synt_His"/>
    <property type="match status" value="1"/>
</dbReference>
<dbReference type="InterPro" id="IPR016161">
    <property type="entry name" value="Ald_DH/histidinol_DH"/>
</dbReference>
<keyword evidence="5" id="KW-0560">Oxidoreductase</keyword>
<dbReference type="InterPro" id="IPR006195">
    <property type="entry name" value="aa-tRNA-synth_II"/>
</dbReference>
<reference evidence="11" key="3">
    <citation type="submission" date="2023-05" db="EMBL/GenBank/DDBJ databases">
        <authorList>
            <person name="Smith C.H."/>
        </authorList>
    </citation>
    <scope>NUCLEOTIDE SEQUENCE</scope>
    <source>
        <strain evidence="11">CHS0354</strain>
        <tissue evidence="11">Mantle</tissue>
    </source>
</reference>
<keyword evidence="7" id="KW-0368">Histidine biosynthesis</keyword>
<dbReference type="EMBL" id="JAEAOA010000085">
    <property type="protein sequence ID" value="KAK3605157.1"/>
    <property type="molecule type" value="Genomic_DNA"/>
</dbReference>
<dbReference type="Gene3D" id="1.20.5.1300">
    <property type="match status" value="1"/>
</dbReference>
<name>A0AAE0T7C2_9BIVA</name>
<dbReference type="SUPFAM" id="SSF53850">
    <property type="entry name" value="Periplasmic binding protein-like II"/>
    <property type="match status" value="1"/>
</dbReference>
<dbReference type="Gene3D" id="3.40.190.10">
    <property type="entry name" value="Periplasmic binding protein-like II"/>
    <property type="match status" value="2"/>
</dbReference>
<dbReference type="InterPro" id="IPR041715">
    <property type="entry name" value="HisRS-like_core"/>
</dbReference>
<evidence type="ECO:0000256" key="5">
    <source>
        <dbReference type="ARBA" id="ARBA00023002"/>
    </source>
</evidence>
<organism evidence="11 12">
    <name type="scientific">Potamilus streckersoni</name>
    <dbReference type="NCBI Taxonomy" id="2493646"/>
    <lineage>
        <taxon>Eukaryota</taxon>
        <taxon>Metazoa</taxon>
        <taxon>Spiralia</taxon>
        <taxon>Lophotrochozoa</taxon>
        <taxon>Mollusca</taxon>
        <taxon>Bivalvia</taxon>
        <taxon>Autobranchia</taxon>
        <taxon>Heteroconchia</taxon>
        <taxon>Palaeoheterodonta</taxon>
        <taxon>Unionida</taxon>
        <taxon>Unionoidea</taxon>
        <taxon>Unionidae</taxon>
        <taxon>Ambleminae</taxon>
        <taxon>Lampsilini</taxon>
        <taxon>Potamilus</taxon>
    </lineage>
</organism>
<dbReference type="SUPFAM" id="SSF53720">
    <property type="entry name" value="ALDH-like"/>
    <property type="match status" value="1"/>
</dbReference>
<accession>A0AAE0T7C2</accession>
<dbReference type="Pfam" id="PF01634">
    <property type="entry name" value="HisG"/>
    <property type="match status" value="1"/>
</dbReference>
<comment type="pathway">
    <text evidence="8">Amino-acid biosynthesis.</text>
</comment>
<dbReference type="PROSITE" id="PS50862">
    <property type="entry name" value="AA_TRNA_LIGASE_II"/>
    <property type="match status" value="1"/>
</dbReference>
<dbReference type="CDD" id="cd06572">
    <property type="entry name" value="Histidinol_dh"/>
    <property type="match status" value="1"/>
</dbReference>
<dbReference type="GO" id="GO:0005829">
    <property type="term" value="C:cytosol"/>
    <property type="evidence" value="ECO:0007669"/>
    <property type="project" value="TreeGrafter"/>
</dbReference>
<dbReference type="InterPro" id="IPR018198">
    <property type="entry name" value="ATP_PRibTrfase_CS"/>
</dbReference>
<dbReference type="NCBIfam" id="TIGR00070">
    <property type="entry name" value="hisG"/>
    <property type="match status" value="1"/>
</dbReference>
<dbReference type="Pfam" id="PF00815">
    <property type="entry name" value="Histidinol_dh"/>
    <property type="match status" value="1"/>
</dbReference>
<protein>
    <recommendedName>
        <fullName evidence="10">Aminoacyl-transfer RNA synthetases class-II family profile domain-containing protein</fullName>
    </recommendedName>
</protein>
<evidence type="ECO:0000256" key="4">
    <source>
        <dbReference type="ARBA" id="ARBA00022833"/>
    </source>
</evidence>
<dbReference type="PRINTS" id="PR00083">
    <property type="entry name" value="HOLDHDRGNASE"/>
</dbReference>
<keyword evidence="4" id="KW-0862">Zinc</keyword>
<evidence type="ECO:0000259" key="10">
    <source>
        <dbReference type="PROSITE" id="PS50862"/>
    </source>
</evidence>
<evidence type="ECO:0000313" key="12">
    <source>
        <dbReference type="Proteomes" id="UP001195483"/>
    </source>
</evidence>
<dbReference type="HAMAP" id="MF_01024">
    <property type="entry name" value="HisD"/>
    <property type="match status" value="1"/>
</dbReference>
<comment type="cofactor">
    <cofactor evidence="1">
        <name>Zn(2+)</name>
        <dbReference type="ChEBI" id="CHEBI:29105"/>
    </cofactor>
</comment>
<dbReference type="NCBIfam" id="TIGR00069">
    <property type="entry name" value="hisD"/>
    <property type="match status" value="1"/>
</dbReference>
<evidence type="ECO:0000256" key="1">
    <source>
        <dbReference type="ARBA" id="ARBA00001947"/>
    </source>
</evidence>
<dbReference type="Proteomes" id="UP001195483">
    <property type="component" value="Unassembled WGS sequence"/>
</dbReference>
<dbReference type="GO" id="GO:0046872">
    <property type="term" value="F:metal ion binding"/>
    <property type="evidence" value="ECO:0007669"/>
    <property type="project" value="UniProtKB-KW"/>
</dbReference>
<dbReference type="GO" id="GO:0000105">
    <property type="term" value="P:L-histidine biosynthetic process"/>
    <property type="evidence" value="ECO:0007669"/>
    <property type="project" value="UniProtKB-KW"/>
</dbReference>
<evidence type="ECO:0000256" key="8">
    <source>
        <dbReference type="ARBA" id="ARBA00029440"/>
    </source>
</evidence>
<dbReference type="AlphaFoldDB" id="A0AAE0T7C2"/>
<keyword evidence="12" id="KW-1185">Reference proteome</keyword>
<dbReference type="Gene3D" id="3.30.930.10">
    <property type="entry name" value="Bira Bifunctional Protein, Domain 2"/>
    <property type="match status" value="1"/>
</dbReference>
<feature type="domain" description="Aminoacyl-transfer RNA synthetases class-II family profile" evidence="10">
    <location>
        <begin position="1"/>
        <end position="290"/>
    </location>
</feature>
<dbReference type="InterPro" id="IPR013820">
    <property type="entry name" value="ATP_PRibTrfase_cat"/>
</dbReference>
<evidence type="ECO:0000256" key="6">
    <source>
        <dbReference type="ARBA" id="ARBA00023027"/>
    </source>
</evidence>
<keyword evidence="6" id="KW-0520">NAD</keyword>
<dbReference type="Gene3D" id="3.40.50.1980">
    <property type="entry name" value="Nitrogenase molybdenum iron protein domain"/>
    <property type="match status" value="2"/>
</dbReference>
<reference evidence="11" key="1">
    <citation type="journal article" date="2021" name="Genome Biol. Evol.">
        <title>A High-Quality Reference Genome for a Parasitic Bivalve with Doubly Uniparental Inheritance (Bivalvia: Unionida).</title>
        <authorList>
            <person name="Smith C.H."/>
        </authorList>
    </citation>
    <scope>NUCLEOTIDE SEQUENCE</scope>
    <source>
        <strain evidence="11">CHS0354</strain>
    </source>
</reference>
<dbReference type="InterPro" id="IPR012131">
    <property type="entry name" value="Hstdl_DH"/>
</dbReference>
<dbReference type="InterPro" id="IPR045864">
    <property type="entry name" value="aa-tRNA-synth_II/BPL/LPL"/>
</dbReference>
<evidence type="ECO:0000313" key="11">
    <source>
        <dbReference type="EMBL" id="KAK3605157.1"/>
    </source>
</evidence>
<dbReference type="CDD" id="cd00773">
    <property type="entry name" value="HisRS-like_core"/>
    <property type="match status" value="1"/>
</dbReference>
<dbReference type="GO" id="GO:0051287">
    <property type="term" value="F:NAD binding"/>
    <property type="evidence" value="ECO:0007669"/>
    <property type="project" value="InterPro"/>
</dbReference>
<sequence length="933" mass="103175">MRFGYKAIETPVLTPADIFAGRYGDNGRLMYTFTDKGKRNVSLPYDLTVPFARYIASQQHRLTFPFKRFQTAKVWRAEKPQKGRLREFVQTDIDIIGSASLLCEAEIIKVIYEALLALGLIDIRIRFNSRRLQNHIFQFLSIAEANVKSLLKIFNQLKNKNECLSALLESGITNNEQVYEALKPEASSQLSIEKLKYTFANDSLTHEIEHFLSLTSELGLNTHLFHFEPTLSRGLDYYTGIVFEIDFNNITSICSGGRYDDLCGKFCTDNFSGVGASFGLDRLTEALLSNQSNLISKKRTHSSDVLVAWFNNHADEAHAQLRIFRSLESLGFLANCGIHPQSTHDRALTTTTNMDGVNIVFLRHADIPEYVQAGVADFGIVGKNLLFEKEYTVLTRLALPFAFCRLVIAVSINSHIQSVKDLDSERIATSYPQSVRKFLKSESIHASISFIQGSVEIAPSLGLAEAICDLTQTGKTLRENNLKELVTTNINVIHNMMTSKLAVHFLHHLSMQDIEQLVKRNKLEQRSLRKKVQSILDDVQRKGDKSVLQFTRQFDKVTLDSQLVLDAEFTQAENLVSENMRRVITTAAQNIQTFHKSSFWEKSPVVETTAGILCHSETRPIQKVGLYVPGGSAPLISTVLMLAIPAKLAGCQEIILCTPTDKKGNINPHILFAAKHYGITKVFKIGGAQAIAAMAYGTSTVPKVFKIFGPGNQYVTMAKQLVSSAENGPAIDMPSGPTEQLIIADSTAYPKYVTADMLSQAEHGTDSQVILATTSVQFAEAVQNELVEQASVLPRYDIVAQSLKNSFIVIGQSISNLIAFANLYAPEHLLIQTQNPEDIASKIQNAGSVFLGHLSAESIGDYASGPNHALPTYGYARAYSGVSVASFQRIITFQKISKTGLTTIADTVTSLARAEGLEAHARAVEIRLSEKSV</sequence>
<dbReference type="GO" id="GO:0003879">
    <property type="term" value="F:ATP phosphoribosyltransferase activity"/>
    <property type="evidence" value="ECO:0007669"/>
    <property type="project" value="InterPro"/>
</dbReference>
<evidence type="ECO:0000256" key="9">
    <source>
        <dbReference type="RuleBase" id="RU004175"/>
    </source>
</evidence>